<dbReference type="AlphaFoldDB" id="A0A8J4H5U6"/>
<dbReference type="RefSeq" id="WP_213414183.1">
    <property type="nucleotide sequence ID" value="NZ_BOVK01000085.1"/>
</dbReference>
<dbReference type="Pfam" id="PF19654">
    <property type="entry name" value="DUF6157"/>
    <property type="match status" value="1"/>
</dbReference>
<name>A0A8J4H5U6_9BACL</name>
<proteinExistence type="predicted"/>
<gene>
    <name evidence="1" type="ORF">XYCOK13_42080</name>
</gene>
<dbReference type="Proteomes" id="UP000677918">
    <property type="component" value="Unassembled WGS sequence"/>
</dbReference>
<dbReference type="EMBL" id="BOVK01000085">
    <property type="protein sequence ID" value="GIQ71384.1"/>
    <property type="molecule type" value="Genomic_DNA"/>
</dbReference>
<dbReference type="InterPro" id="IPR046155">
    <property type="entry name" value="DUF6157"/>
</dbReference>
<keyword evidence="2" id="KW-1185">Reference proteome</keyword>
<protein>
    <submittedName>
        <fullName evidence="1">Uncharacterized protein</fullName>
    </submittedName>
</protein>
<accession>A0A8J4H5U6</accession>
<evidence type="ECO:0000313" key="1">
    <source>
        <dbReference type="EMBL" id="GIQ71384.1"/>
    </source>
</evidence>
<reference evidence="1" key="1">
    <citation type="submission" date="2021-04" db="EMBL/GenBank/DDBJ databases">
        <title>Draft genome sequence of Xylanibacillus composti strain K13.</title>
        <authorList>
            <person name="Uke A."/>
            <person name="Chhe C."/>
            <person name="Baramee S."/>
            <person name="Kosugi A."/>
        </authorList>
    </citation>
    <scope>NUCLEOTIDE SEQUENCE</scope>
    <source>
        <strain evidence="1">K13</strain>
    </source>
</reference>
<evidence type="ECO:0000313" key="2">
    <source>
        <dbReference type="Proteomes" id="UP000677918"/>
    </source>
</evidence>
<organism evidence="1 2">
    <name type="scientific">Xylanibacillus composti</name>
    <dbReference type="NCBI Taxonomy" id="1572762"/>
    <lineage>
        <taxon>Bacteria</taxon>
        <taxon>Bacillati</taxon>
        <taxon>Bacillota</taxon>
        <taxon>Bacilli</taxon>
        <taxon>Bacillales</taxon>
        <taxon>Paenibacillaceae</taxon>
        <taxon>Xylanibacillus</taxon>
    </lineage>
</organism>
<sequence>MTYVNTFIRIAEDCPTASGVVPASNRQLKPIHLLQYELLTGAPYTYTHDELLFEVNRRRDEVPEEQGEAYREQLLAKKHPCLRASMLPKKYGWGVHYNEQGKIAIYAAGTPDYQAWLTDSQTTVLPAMRNSRPGKSSSAAE</sequence>
<comment type="caution">
    <text evidence="1">The sequence shown here is derived from an EMBL/GenBank/DDBJ whole genome shotgun (WGS) entry which is preliminary data.</text>
</comment>